<feature type="region of interest" description="Disordered" evidence="1">
    <location>
        <begin position="190"/>
        <end position="244"/>
    </location>
</feature>
<proteinExistence type="predicted"/>
<dbReference type="AlphaFoldDB" id="A0A498KS08"/>
<keyword evidence="3" id="KW-1185">Reference proteome</keyword>
<dbReference type="Proteomes" id="UP000290289">
    <property type="component" value="Chromosome 1"/>
</dbReference>
<organism evidence="2 3">
    <name type="scientific">Malus domestica</name>
    <name type="common">Apple</name>
    <name type="synonym">Pyrus malus</name>
    <dbReference type="NCBI Taxonomy" id="3750"/>
    <lineage>
        <taxon>Eukaryota</taxon>
        <taxon>Viridiplantae</taxon>
        <taxon>Streptophyta</taxon>
        <taxon>Embryophyta</taxon>
        <taxon>Tracheophyta</taxon>
        <taxon>Spermatophyta</taxon>
        <taxon>Magnoliopsida</taxon>
        <taxon>eudicotyledons</taxon>
        <taxon>Gunneridae</taxon>
        <taxon>Pentapetalae</taxon>
        <taxon>rosids</taxon>
        <taxon>fabids</taxon>
        <taxon>Rosales</taxon>
        <taxon>Rosaceae</taxon>
        <taxon>Amygdaloideae</taxon>
        <taxon>Maleae</taxon>
        <taxon>Malus</taxon>
    </lineage>
</organism>
<evidence type="ECO:0000256" key="1">
    <source>
        <dbReference type="SAM" id="MobiDB-lite"/>
    </source>
</evidence>
<dbReference type="EMBL" id="RDQH01000327">
    <property type="protein sequence ID" value="RXI09224.1"/>
    <property type="molecule type" value="Genomic_DNA"/>
</dbReference>
<sequence>MTIAPCLSTIINTRHQDQRQRDSGSFVNKLKCGSKHCSFVRTKLIEPMKRDGGYNKHGNIDTKGLDKLVQTPQVIDLSDGENEEQHDGGGSLLISWEARYGIILIPKETYRCWSDADYFSPDFKIWKAGYLLFVLSDMISLAVTHDDDARSFMAVVSPPGLTHPAYLLLGLRLSDIKTHIRCPFPSFSTGSSSLVPHTDSNCSRTSSRPSLTRPRSFTCSTASETSRSTPLEAAQIGDRGVWRE</sequence>
<protein>
    <submittedName>
        <fullName evidence="2">Uncharacterized protein</fullName>
    </submittedName>
</protein>
<evidence type="ECO:0000313" key="2">
    <source>
        <dbReference type="EMBL" id="RXI09224.1"/>
    </source>
</evidence>
<accession>A0A498KS08</accession>
<feature type="compositionally biased region" description="Low complexity" evidence="1">
    <location>
        <begin position="203"/>
        <end position="216"/>
    </location>
</feature>
<name>A0A498KS08_MALDO</name>
<gene>
    <name evidence="2" type="ORF">DVH24_023385</name>
</gene>
<evidence type="ECO:0000313" key="3">
    <source>
        <dbReference type="Proteomes" id="UP000290289"/>
    </source>
</evidence>
<feature type="compositionally biased region" description="Polar residues" evidence="1">
    <location>
        <begin position="190"/>
        <end position="202"/>
    </location>
</feature>
<comment type="caution">
    <text evidence="2">The sequence shown here is derived from an EMBL/GenBank/DDBJ whole genome shotgun (WGS) entry which is preliminary data.</text>
</comment>
<reference evidence="2 3" key="1">
    <citation type="submission" date="2018-10" db="EMBL/GenBank/DDBJ databases">
        <title>A high-quality apple genome assembly.</title>
        <authorList>
            <person name="Hu J."/>
        </authorList>
    </citation>
    <scope>NUCLEOTIDE SEQUENCE [LARGE SCALE GENOMIC DNA]</scope>
    <source>
        <strain evidence="3">cv. HFTH1</strain>
        <tissue evidence="2">Young leaf</tissue>
    </source>
</reference>
<feature type="compositionally biased region" description="Polar residues" evidence="1">
    <location>
        <begin position="217"/>
        <end position="229"/>
    </location>
</feature>